<feature type="region of interest" description="Disordered" evidence="1">
    <location>
        <begin position="98"/>
        <end position="119"/>
    </location>
</feature>
<evidence type="ECO:0000256" key="1">
    <source>
        <dbReference type="SAM" id="MobiDB-lite"/>
    </source>
</evidence>
<feature type="region of interest" description="Disordered" evidence="1">
    <location>
        <begin position="1223"/>
        <end position="1264"/>
    </location>
</feature>
<feature type="region of interest" description="Disordered" evidence="1">
    <location>
        <begin position="156"/>
        <end position="211"/>
    </location>
</feature>
<gene>
    <name evidence="2" type="ORF">BN1204_057020</name>
</gene>
<dbReference type="EMBL" id="LN714486">
    <property type="protein sequence ID" value="CEL70010.1"/>
    <property type="molecule type" value="Genomic_DNA"/>
</dbReference>
<feature type="region of interest" description="Disordered" evidence="1">
    <location>
        <begin position="1483"/>
        <end position="1504"/>
    </location>
</feature>
<feature type="region of interest" description="Disordered" evidence="1">
    <location>
        <begin position="340"/>
        <end position="367"/>
    </location>
</feature>
<feature type="compositionally biased region" description="Low complexity" evidence="1">
    <location>
        <begin position="815"/>
        <end position="827"/>
    </location>
</feature>
<feature type="region of interest" description="Disordered" evidence="1">
    <location>
        <begin position="1"/>
        <end position="37"/>
    </location>
</feature>
<feature type="region of interest" description="Disordered" evidence="1">
    <location>
        <begin position="1012"/>
        <end position="1101"/>
    </location>
</feature>
<reference evidence="2" key="1">
    <citation type="journal article" date="2015" name="PLoS ONE">
        <title>Comprehensive Evaluation of Toxoplasma gondii VEG and Neospora caninum LIV Genomes with Tachyzoite Stage Transcriptome and Proteome Defines Novel Transcript Features.</title>
        <authorList>
            <person name="Ramaprasad A."/>
            <person name="Mourier T."/>
            <person name="Naeem R."/>
            <person name="Malas T.B."/>
            <person name="Moussa E."/>
            <person name="Panigrahi A."/>
            <person name="Vermont S.J."/>
            <person name="Otto T.D."/>
            <person name="Wastling J."/>
            <person name="Pain A."/>
        </authorList>
    </citation>
    <scope>NUCLEOTIDE SEQUENCE</scope>
    <source>
        <strain evidence="2">Liverpool</strain>
    </source>
</reference>
<proteinExistence type="predicted"/>
<evidence type="ECO:0000313" key="2">
    <source>
        <dbReference type="EMBL" id="CEL70010.1"/>
    </source>
</evidence>
<protein>
    <submittedName>
        <fullName evidence="2">Uncharacterized protein</fullName>
    </submittedName>
</protein>
<feature type="region of interest" description="Disordered" evidence="1">
    <location>
        <begin position="1517"/>
        <end position="1550"/>
    </location>
</feature>
<feature type="compositionally biased region" description="Basic and acidic residues" evidence="1">
    <location>
        <begin position="1012"/>
        <end position="1038"/>
    </location>
</feature>
<accession>A0A0F7UND7</accession>
<name>A0A0F7UND7_NEOCL</name>
<feature type="compositionally biased region" description="Low complexity" evidence="1">
    <location>
        <begin position="347"/>
        <end position="367"/>
    </location>
</feature>
<feature type="compositionally biased region" description="Low complexity" evidence="1">
    <location>
        <begin position="1240"/>
        <end position="1264"/>
    </location>
</feature>
<feature type="region of interest" description="Disordered" evidence="1">
    <location>
        <begin position="776"/>
        <end position="830"/>
    </location>
</feature>
<organism evidence="2">
    <name type="scientific">Neospora caninum (strain Liverpool)</name>
    <dbReference type="NCBI Taxonomy" id="572307"/>
    <lineage>
        <taxon>Eukaryota</taxon>
        <taxon>Sar</taxon>
        <taxon>Alveolata</taxon>
        <taxon>Apicomplexa</taxon>
        <taxon>Conoidasida</taxon>
        <taxon>Coccidia</taxon>
        <taxon>Eucoccidiorida</taxon>
        <taxon>Eimeriorina</taxon>
        <taxon>Sarcocystidae</taxon>
        <taxon>Neospora</taxon>
    </lineage>
</organism>
<sequence>MSASGHLRRAGPPPGSASCWRAVRQPSRSLHSDARRGATSDSLIFRYGRQGTRLSGQFLSPVQVHGGKTPPSLSLIDHSAVRSSIRQVSVSPSCSSFALPSSFSRSPSSSCPSLSPELEQPSCRQRLPFRPGRFSVFLDVASRPLSHAATPHASVLRQPPFPAAPEPASSLGPGETSELSAFREGPPFSFPGKRQPAGLPDTQDGAAEERKEREVYGAILERYRALLYAIPHVGASEQKDAHAHEEEGLGDGTRPEAVGHGLWGKKANRQNVIEFLVASEEGLRLCDTKGFVDIATLPVLRLPLPPPLLSHFVRALVEVALDSPSLRPLRTCVEKLVSDGENHADQSEPPAACSPSSSPSFPSVTASLSPSQSEELRLACSQVEQAWGLPRLVNFYIIVCTLDRRGVLRDVPGGSKLRNMATLGLLSTLKNGDGERLPVSPAQLLQALSSTPQGKGDCHTTALERALQGAIARRLIDEYSAPTDESFERQEHLVSRLQFLSRTLRAVLARQALHSSLLPALEQSLTGVVRQLETEHTRLRRRLAGDAKAQETAPSLSALVACHAALLPSLADCVVASELLQQRLSASTKTEASGVDAKQKTELFSGRGELNGHSRTVRRGGDSGRVREAHENLRRSFVALQTQVFQAARQAVEEDAQLGHNGFTQQLVRYLKEPLRAAVYLQQNARKMEMMNGNAVSHRPLDVEFTRGQHDNLSRKHTESPLVGSRIRRTRVDESAAGEGNAWKRTESLLDALGGPLVEFLECLYTSATVRAATPVGKGHTGFERTSMPCRAEGTSASRAEPQPKWTPASSSFSETPAETAQEAAAPSRVQTAYPHVPPNSPFALLATTSRLPEAQAVASSTPQAEGGASLQAAPSPFTSYLGAGGTSHALGNGESVRPELAVDGREAAGRRGLLDELQDEGGVLQLASVFLRQSDADCGKLYDVLLPLLPELPKPCLLQLLKILSQVGLLPTLSVESPPPPISAAPAATPVVTASPASFLAAQLAARLVREPSKKAEEQTSWSEGEKSPAKSRERSTNESNASLNRGESVANPEVGEELQPGVGTPGACAHASDARGDSGGCLSQENGAANPPCHPDGSRPMPLFDAIVAELERRRRCAGNLSGNSRRQGAPPEGEEDWMSVGDLLLLSACYGTKEIAKEVRNPSSLVFFSDSLPSLAAARLQSLVQEAREEKDKTPGEQAALLVARVTQAVEAVHRHSACMPHAASPAKPSLDPCTERPSPSAAASDSRPDATAFASSPFSPSRGLASMEMSRFFEVAANVCSPLVVNLPAASLGLLLGALSRGTFSHTQELKTAGAGLPGRESWAESTEQTEDALRMWKAHAEVHNGVAKSLLQRHMVPMLTSGQARLFLLSFLGLLQLRDGLVSPVGRAASEKPLGEVPVFASAFLQDAHAAELWRDTQETFEAMFRQILAALGSQVRSASAASDDDIAETLHLINAISRLSPRAADLLDTVGLPLGPPATSATGRSRLHSGGGSLGPSVSLRERRERLKAFFQSPGQLDERRAAGASVSGNSHERSDRPTGVSVSPRGFLSRWLGRGW</sequence>